<dbReference type="Gene3D" id="2.40.170.20">
    <property type="entry name" value="TonB-dependent receptor, beta-barrel domain"/>
    <property type="match status" value="1"/>
</dbReference>
<dbReference type="PANTHER" id="PTHR32552">
    <property type="entry name" value="FERRICHROME IRON RECEPTOR-RELATED"/>
    <property type="match status" value="1"/>
</dbReference>
<dbReference type="InterPro" id="IPR036942">
    <property type="entry name" value="Beta-barrel_TonB_sf"/>
</dbReference>
<evidence type="ECO:0000256" key="6">
    <source>
        <dbReference type="ARBA" id="ARBA00023065"/>
    </source>
</evidence>
<dbReference type="InterPro" id="IPR039426">
    <property type="entry name" value="TonB-dep_rcpt-like"/>
</dbReference>
<protein>
    <recommendedName>
        <fullName evidence="10">TonB-dependent receptor plug domain-containing protein</fullName>
    </recommendedName>
</protein>
<organism evidence="11">
    <name type="scientific">marine metagenome</name>
    <dbReference type="NCBI Taxonomy" id="408172"/>
    <lineage>
        <taxon>unclassified sequences</taxon>
        <taxon>metagenomes</taxon>
        <taxon>ecological metagenomes</taxon>
    </lineage>
</organism>
<keyword evidence="3" id="KW-0410">Iron transport</keyword>
<dbReference type="GO" id="GO:0006826">
    <property type="term" value="P:iron ion transport"/>
    <property type="evidence" value="ECO:0007669"/>
    <property type="project" value="UniProtKB-KW"/>
</dbReference>
<proteinExistence type="predicted"/>
<keyword evidence="7" id="KW-0798">TonB box</keyword>
<name>A0A381N4U1_9ZZZZ</name>
<evidence type="ECO:0000259" key="10">
    <source>
        <dbReference type="Pfam" id="PF07715"/>
    </source>
</evidence>
<dbReference type="GO" id="GO:0009279">
    <property type="term" value="C:cell outer membrane"/>
    <property type="evidence" value="ECO:0007669"/>
    <property type="project" value="UniProtKB-SubCell"/>
</dbReference>
<evidence type="ECO:0000256" key="7">
    <source>
        <dbReference type="ARBA" id="ARBA00023077"/>
    </source>
</evidence>
<dbReference type="AlphaFoldDB" id="A0A381N4U1"/>
<dbReference type="InterPro" id="IPR012910">
    <property type="entry name" value="Plug_dom"/>
</dbReference>
<evidence type="ECO:0000256" key="3">
    <source>
        <dbReference type="ARBA" id="ARBA00022496"/>
    </source>
</evidence>
<evidence type="ECO:0000256" key="4">
    <source>
        <dbReference type="ARBA" id="ARBA00022692"/>
    </source>
</evidence>
<comment type="subcellular location">
    <subcellularLocation>
        <location evidence="1">Cell outer membrane</location>
        <topology evidence="1">Multi-pass membrane protein</topology>
    </subcellularLocation>
</comment>
<evidence type="ECO:0000313" key="11">
    <source>
        <dbReference type="EMBL" id="SUZ49459.1"/>
    </source>
</evidence>
<keyword evidence="2" id="KW-0813">Transport</keyword>
<keyword evidence="4" id="KW-0812">Transmembrane</keyword>
<evidence type="ECO:0000256" key="5">
    <source>
        <dbReference type="ARBA" id="ARBA00023004"/>
    </source>
</evidence>
<evidence type="ECO:0000256" key="8">
    <source>
        <dbReference type="ARBA" id="ARBA00023136"/>
    </source>
</evidence>
<dbReference type="SUPFAM" id="SSF56935">
    <property type="entry name" value="Porins"/>
    <property type="match status" value="1"/>
</dbReference>
<gene>
    <name evidence="11" type="ORF">METZ01_LOCUS2313</name>
</gene>
<dbReference type="PANTHER" id="PTHR32552:SF81">
    <property type="entry name" value="TONB-DEPENDENT OUTER MEMBRANE RECEPTOR"/>
    <property type="match status" value="1"/>
</dbReference>
<dbReference type="EMBL" id="UINC01000117">
    <property type="protein sequence ID" value="SUZ49459.1"/>
    <property type="molecule type" value="Genomic_DNA"/>
</dbReference>
<dbReference type="PROSITE" id="PS52016">
    <property type="entry name" value="TONB_DEPENDENT_REC_3"/>
    <property type="match status" value="1"/>
</dbReference>
<evidence type="ECO:0000256" key="2">
    <source>
        <dbReference type="ARBA" id="ARBA00022448"/>
    </source>
</evidence>
<evidence type="ECO:0000256" key="1">
    <source>
        <dbReference type="ARBA" id="ARBA00004571"/>
    </source>
</evidence>
<accession>A0A381N4U1</accession>
<keyword evidence="9" id="KW-0998">Cell outer membrane</keyword>
<dbReference type="Pfam" id="PF07715">
    <property type="entry name" value="Plug"/>
    <property type="match status" value="1"/>
</dbReference>
<keyword evidence="5" id="KW-0408">Iron</keyword>
<reference evidence="11" key="1">
    <citation type="submission" date="2018-05" db="EMBL/GenBank/DDBJ databases">
        <authorList>
            <person name="Lanie J.A."/>
            <person name="Ng W.-L."/>
            <person name="Kazmierczak K.M."/>
            <person name="Andrzejewski T.M."/>
            <person name="Davidsen T.M."/>
            <person name="Wayne K.J."/>
            <person name="Tettelin H."/>
            <person name="Glass J.I."/>
            <person name="Rusch D."/>
            <person name="Podicherti R."/>
            <person name="Tsui H.-C.T."/>
            <person name="Winkler M.E."/>
        </authorList>
    </citation>
    <scope>NUCLEOTIDE SEQUENCE</scope>
</reference>
<evidence type="ECO:0000256" key="9">
    <source>
        <dbReference type="ARBA" id="ARBA00023237"/>
    </source>
</evidence>
<keyword evidence="8" id="KW-0472">Membrane</keyword>
<keyword evidence="6" id="KW-0406">Ion transport</keyword>
<sequence>MKLLIIVFLFFSLMNIESYAQTDATQGASVVTIEEIVVTARKREESLLDIPETVVAISGETISQHNMKTLDKIGMTVPNFNLNTRTDGWPNVTMRGMGAFSLTQGVGFYLDDVQLFGDASSRFGDLDRIEILKGPQGVLYGGSNIGGAIKFISTRPSPDAVSGNVKIMVGEQSSRDVEGSINVPFGDGWAARLFAFTREDDGFMYNPTKDDESVAGYEESGGRLSVAGPISDNLSLYASIRSNQYDGPNNNWAMERGTPPNFEYPFINDIDTKSNNDKETFGAHLELVWELDGYDVTSITSYTDTEAKRLTDVDLQPELWLDARQDETFETTTQEIRLTSTTDSNLQWQAGFYTSNMEWVERATTRFGPGTFICFCDLTVPAKQDNTETSHLAAFGNLTYTTGPWEIGFGLRVDSWEREKIVPANVTESGLAHVNKVDGTEVLPRLSISRSLENDSMVYLTVAKGYEPGGLRHEPVIFDDQGKPSLSSFNKEEAIQTEIGWKGTFMEGRGHFSMAAFMIDYEDRLFTTIVQSATGPFESIDNSGNSENIGFELELAYQATEFLTLAAAFGTLDAEWDSGTMVSGVDVGGTTPSGSIDNGIALAANYAKPLDNGMEFVADFQYNRRGPSTSMPPHGAIDNPSYDTINLTTGIRLGNWEFMIHGENLTDEQYYTDLENWVNLGAGGALDGVNNMTDPFYIIGTHGHPRMLSASVTYNF</sequence>
<feature type="domain" description="TonB-dependent receptor plug" evidence="10">
    <location>
        <begin position="47"/>
        <end position="148"/>
    </location>
</feature>